<name>A0A1B2M482_9GAMM</name>
<dbReference type="CDD" id="cd01335">
    <property type="entry name" value="Radical_SAM"/>
    <property type="match status" value="1"/>
</dbReference>
<evidence type="ECO:0000256" key="4">
    <source>
        <dbReference type="ARBA" id="ARBA00022691"/>
    </source>
</evidence>
<dbReference type="InterPro" id="IPR058240">
    <property type="entry name" value="rSAM_sf"/>
</dbReference>
<dbReference type="SFLD" id="SFLDS00029">
    <property type="entry name" value="Radical_SAM"/>
    <property type="match status" value="1"/>
</dbReference>
<dbReference type="PROSITE" id="PS01305">
    <property type="entry name" value="MOAA_NIFB_PQQE"/>
    <property type="match status" value="1"/>
</dbReference>
<evidence type="ECO:0000256" key="11">
    <source>
        <dbReference type="ARBA" id="ARBA00023239"/>
    </source>
</evidence>
<dbReference type="GO" id="GO:0051539">
    <property type="term" value="F:4 iron, 4 sulfur cluster binding"/>
    <property type="evidence" value="ECO:0007669"/>
    <property type="project" value="UniProtKB-KW"/>
</dbReference>
<dbReference type="InterPro" id="IPR013785">
    <property type="entry name" value="Aldolase_TIM"/>
</dbReference>
<evidence type="ECO:0000313" key="15">
    <source>
        <dbReference type="Proteomes" id="UP000093391"/>
    </source>
</evidence>
<accession>A0A1B2M482</accession>
<dbReference type="GO" id="GO:0006777">
    <property type="term" value="P:Mo-molybdopterin cofactor biosynthetic process"/>
    <property type="evidence" value="ECO:0007669"/>
    <property type="project" value="UniProtKB-KW"/>
</dbReference>
<keyword evidence="3" id="KW-0004">4Fe-4S</keyword>
<dbReference type="PANTHER" id="PTHR22960">
    <property type="entry name" value="MOLYBDOPTERIN COFACTOR SYNTHESIS PROTEIN A"/>
    <property type="match status" value="1"/>
</dbReference>
<keyword evidence="9" id="KW-0342">GTP-binding</keyword>
<evidence type="ECO:0000256" key="8">
    <source>
        <dbReference type="ARBA" id="ARBA00023014"/>
    </source>
</evidence>
<dbReference type="PROSITE" id="PS51918">
    <property type="entry name" value="RADICAL_SAM"/>
    <property type="match status" value="1"/>
</dbReference>
<evidence type="ECO:0000256" key="2">
    <source>
        <dbReference type="ARBA" id="ARBA00012167"/>
    </source>
</evidence>
<dbReference type="SFLD" id="SFLDG01386">
    <property type="entry name" value="main_SPASM_domain-containing"/>
    <property type="match status" value="1"/>
</dbReference>
<dbReference type="GO" id="GO:0046872">
    <property type="term" value="F:metal ion binding"/>
    <property type="evidence" value="ECO:0007669"/>
    <property type="project" value="UniProtKB-KW"/>
</dbReference>
<dbReference type="InterPro" id="IPR000385">
    <property type="entry name" value="MoaA_NifB_PqqE_Fe-S-bd_CS"/>
</dbReference>
<keyword evidence="7" id="KW-0408">Iron</keyword>
<dbReference type="InterPro" id="IPR013483">
    <property type="entry name" value="MoaA"/>
</dbReference>
<dbReference type="SMART" id="SM00729">
    <property type="entry name" value="Elp3"/>
    <property type="match status" value="1"/>
</dbReference>
<dbReference type="OrthoDB" id="9763993at2"/>
<dbReference type="STRING" id="1789224.BFG52_09595"/>
<keyword evidence="11" id="KW-0456">Lyase</keyword>
<keyword evidence="4" id="KW-0949">S-adenosyl-L-methionine</keyword>
<evidence type="ECO:0000256" key="1">
    <source>
        <dbReference type="ARBA" id="ARBA00001966"/>
    </source>
</evidence>
<dbReference type="GO" id="GO:0061798">
    <property type="term" value="F:GTP 3',8'-cyclase activity"/>
    <property type="evidence" value="ECO:0007669"/>
    <property type="project" value="UniProtKB-EC"/>
</dbReference>
<evidence type="ECO:0000256" key="12">
    <source>
        <dbReference type="ARBA" id="ARBA00048697"/>
    </source>
</evidence>
<evidence type="ECO:0000256" key="9">
    <source>
        <dbReference type="ARBA" id="ARBA00023134"/>
    </source>
</evidence>
<dbReference type="AlphaFoldDB" id="A0A1B2M482"/>
<dbReference type="InterPro" id="IPR050105">
    <property type="entry name" value="MoCo_biosynth_MoaA/MoaC"/>
</dbReference>
<dbReference type="GO" id="GO:0061799">
    <property type="term" value="F:cyclic pyranopterin monophosphate synthase activity"/>
    <property type="evidence" value="ECO:0007669"/>
    <property type="project" value="TreeGrafter"/>
</dbReference>
<keyword evidence="10" id="KW-0501">Molybdenum cofactor biosynthesis</keyword>
<dbReference type="SFLD" id="SFLDG01067">
    <property type="entry name" value="SPASM/twitch_domain_containing"/>
    <property type="match status" value="1"/>
</dbReference>
<reference evidence="14 15" key="1">
    <citation type="submission" date="2016-08" db="EMBL/GenBank/DDBJ databases">
        <authorList>
            <person name="Seilhamer J.J."/>
        </authorList>
    </citation>
    <scope>NUCLEOTIDE SEQUENCE [LARGE SCALE GENOMIC DNA]</scope>
    <source>
        <strain evidence="14 15">BRTC-1</strain>
    </source>
</reference>
<gene>
    <name evidence="14" type="ORF">BFG52_09595</name>
</gene>
<keyword evidence="5" id="KW-0479">Metal-binding</keyword>
<dbReference type="InterPro" id="IPR040064">
    <property type="entry name" value="MoaA-like"/>
</dbReference>
<evidence type="ECO:0000256" key="7">
    <source>
        <dbReference type="ARBA" id="ARBA00023004"/>
    </source>
</evidence>
<dbReference type="CDD" id="cd21117">
    <property type="entry name" value="Twitch_MoaA"/>
    <property type="match status" value="1"/>
</dbReference>
<sequence>MSNSTGSIPNDQHLSLNDPLKLVDQYQRHKTKLRISLTDRCNFRCLYCMPEHPVWLNKKEILTFAQLYKFCRVMVQLGITHIRLTGGEPLMRQGVVEFIQHLQQLRALGLQRISMTSNAFYLAPLAHALKQAGLDDLNISLDSLDADHFLHMTHKALQPVLAGISAALEANIALKLNCVLLKGENDQEILNLVHWAYLQQIPLRFIEYMPLDAPQHWQREKVVDEDDIIALVSQHYHVEKQQRQHDPATIYLLNQHYPLGIISTISKPFCLSCNRLRLTANGEFLSCLFSNQGGSLSDLLREPDEQALIQTILSSVWHKPAGYIAHQAAPQRKITMHNIGG</sequence>
<dbReference type="SUPFAM" id="SSF102114">
    <property type="entry name" value="Radical SAM enzymes"/>
    <property type="match status" value="1"/>
</dbReference>
<dbReference type="EC" id="4.1.99.22" evidence="2"/>
<proteinExistence type="predicted"/>
<dbReference type="KEGG" id="ala:BFG52_09595"/>
<evidence type="ECO:0000256" key="3">
    <source>
        <dbReference type="ARBA" id="ARBA00022485"/>
    </source>
</evidence>
<dbReference type="NCBIfam" id="TIGR02666">
    <property type="entry name" value="moaA"/>
    <property type="match status" value="1"/>
</dbReference>
<dbReference type="PANTHER" id="PTHR22960:SF0">
    <property type="entry name" value="MOLYBDENUM COFACTOR BIOSYNTHESIS PROTEIN 1"/>
    <property type="match status" value="1"/>
</dbReference>
<dbReference type="RefSeq" id="WP_067559406.1">
    <property type="nucleotide sequence ID" value="NZ_CP016895.1"/>
</dbReference>
<comment type="cofactor">
    <cofactor evidence="1">
        <name>[4Fe-4S] cluster</name>
        <dbReference type="ChEBI" id="CHEBI:49883"/>
    </cofactor>
</comment>
<dbReference type="GO" id="GO:0005525">
    <property type="term" value="F:GTP binding"/>
    <property type="evidence" value="ECO:0007669"/>
    <property type="project" value="UniProtKB-KW"/>
</dbReference>
<dbReference type="Pfam" id="PF04055">
    <property type="entry name" value="Radical_SAM"/>
    <property type="match status" value="1"/>
</dbReference>
<keyword evidence="6" id="KW-0547">Nucleotide-binding</keyword>
<evidence type="ECO:0000313" key="14">
    <source>
        <dbReference type="EMBL" id="AOA59951.1"/>
    </source>
</evidence>
<comment type="catalytic activity">
    <reaction evidence="12">
        <text>GTP + AH2 + S-adenosyl-L-methionine = (8S)-3',8-cyclo-7,8-dihydroguanosine 5'-triphosphate + 5'-deoxyadenosine + L-methionine + A + H(+)</text>
        <dbReference type="Rhea" id="RHEA:49576"/>
        <dbReference type="ChEBI" id="CHEBI:13193"/>
        <dbReference type="ChEBI" id="CHEBI:15378"/>
        <dbReference type="ChEBI" id="CHEBI:17319"/>
        <dbReference type="ChEBI" id="CHEBI:17499"/>
        <dbReference type="ChEBI" id="CHEBI:37565"/>
        <dbReference type="ChEBI" id="CHEBI:57844"/>
        <dbReference type="ChEBI" id="CHEBI:59789"/>
        <dbReference type="ChEBI" id="CHEBI:131766"/>
        <dbReference type="EC" id="4.1.99.22"/>
    </reaction>
</comment>
<protein>
    <recommendedName>
        <fullName evidence="2">GTP 3',8-cyclase</fullName>
        <ecNumber evidence="2">4.1.99.22</ecNumber>
    </recommendedName>
</protein>
<evidence type="ECO:0000259" key="13">
    <source>
        <dbReference type="PROSITE" id="PS51918"/>
    </source>
</evidence>
<dbReference type="Proteomes" id="UP000093391">
    <property type="component" value="Chromosome"/>
</dbReference>
<dbReference type="InterPro" id="IPR010505">
    <property type="entry name" value="MoaA_twitch"/>
</dbReference>
<evidence type="ECO:0000256" key="5">
    <source>
        <dbReference type="ARBA" id="ARBA00022723"/>
    </source>
</evidence>
<evidence type="ECO:0000256" key="10">
    <source>
        <dbReference type="ARBA" id="ARBA00023150"/>
    </source>
</evidence>
<dbReference type="Gene3D" id="3.20.20.70">
    <property type="entry name" value="Aldolase class I"/>
    <property type="match status" value="1"/>
</dbReference>
<feature type="domain" description="Radical SAM core" evidence="13">
    <location>
        <begin position="25"/>
        <end position="243"/>
    </location>
</feature>
<dbReference type="InterPro" id="IPR006638">
    <property type="entry name" value="Elp3/MiaA/NifB-like_rSAM"/>
</dbReference>
<dbReference type="SFLD" id="SFLDG01383">
    <property type="entry name" value="cyclic_pyranopterin_phosphate"/>
    <property type="match status" value="1"/>
</dbReference>
<keyword evidence="15" id="KW-1185">Reference proteome</keyword>
<dbReference type="Pfam" id="PF06463">
    <property type="entry name" value="Mob_synth_C"/>
    <property type="match status" value="1"/>
</dbReference>
<dbReference type="UniPathway" id="UPA00344"/>
<evidence type="ECO:0000256" key="6">
    <source>
        <dbReference type="ARBA" id="ARBA00022741"/>
    </source>
</evidence>
<dbReference type="InterPro" id="IPR007197">
    <property type="entry name" value="rSAM"/>
</dbReference>
<dbReference type="EMBL" id="CP016895">
    <property type="protein sequence ID" value="AOA59951.1"/>
    <property type="molecule type" value="Genomic_DNA"/>
</dbReference>
<keyword evidence="8" id="KW-0411">Iron-sulfur</keyword>
<organism evidence="14 15">
    <name type="scientific">Acinetobacter larvae</name>
    <dbReference type="NCBI Taxonomy" id="1789224"/>
    <lineage>
        <taxon>Bacteria</taxon>
        <taxon>Pseudomonadati</taxon>
        <taxon>Pseudomonadota</taxon>
        <taxon>Gammaproteobacteria</taxon>
        <taxon>Moraxellales</taxon>
        <taxon>Moraxellaceae</taxon>
        <taxon>Acinetobacter</taxon>
    </lineage>
</organism>